<evidence type="ECO:0000313" key="2">
    <source>
        <dbReference type="Proteomes" id="UP001652581"/>
    </source>
</evidence>
<feature type="region of interest" description="Disordered" evidence="1">
    <location>
        <begin position="201"/>
        <end position="239"/>
    </location>
</feature>
<dbReference type="PANTHER" id="PTHR31022">
    <property type="entry name" value="CENTRIOLE, CILIA AND SPINDLE-ASSOCIATED PROTEIN"/>
    <property type="match status" value="1"/>
</dbReference>
<evidence type="ECO:0000313" key="3">
    <source>
        <dbReference type="RefSeq" id="XP_072811077.1"/>
    </source>
</evidence>
<dbReference type="RefSeq" id="XP_072811077.1">
    <property type="nucleotide sequence ID" value="XM_072954976.1"/>
</dbReference>
<dbReference type="PANTHER" id="PTHR31022:SF4">
    <property type="entry name" value="CENTRIOLE, CILIA AND SPINDLE-ASSOCIATED PROTEIN"/>
    <property type="match status" value="1"/>
</dbReference>
<name>A0ABM5CQZ3_VICPA</name>
<protein>
    <submittedName>
        <fullName evidence="3">Centriole, cilia and spindle-associated protein-like</fullName>
    </submittedName>
</protein>
<dbReference type="GeneID" id="140691410"/>
<feature type="region of interest" description="Disordered" evidence="1">
    <location>
        <begin position="36"/>
        <end position="83"/>
    </location>
</feature>
<dbReference type="Proteomes" id="UP001652581">
    <property type="component" value="Chromosome 35"/>
</dbReference>
<proteinExistence type="predicted"/>
<gene>
    <name evidence="3" type="primary">LOC140691410</name>
</gene>
<dbReference type="InterPro" id="IPR029774">
    <property type="entry name" value="CSAP"/>
</dbReference>
<accession>A0ABM5CQZ3</accession>
<sequence>MLLREAWRRPALGLQAGRARDFRFAGGERARLPVCGGPLAREQGKPEISRMPCPQSGSPARDPLANRKWRGATPREGAEPGSSLPVKKLVRGRLFSRLCGRESGVRALPAKDLKEKWLRTKETVRLRSSTKPRLRPSALLARRSRKAAKNPQRSSSEIRENKHPFALYGWGEKQIDRGSQKTHVCASAPVHEIHESALRARNRRQVEKRRLVAQRPSTHSADVEKNRRRQPASPDNTWMTGYMRRYSARA</sequence>
<evidence type="ECO:0000256" key="1">
    <source>
        <dbReference type="SAM" id="MobiDB-lite"/>
    </source>
</evidence>
<organism evidence="2 3">
    <name type="scientific">Vicugna pacos</name>
    <name type="common">Alpaca</name>
    <name type="synonym">Lama pacos</name>
    <dbReference type="NCBI Taxonomy" id="30538"/>
    <lineage>
        <taxon>Eukaryota</taxon>
        <taxon>Metazoa</taxon>
        <taxon>Chordata</taxon>
        <taxon>Craniata</taxon>
        <taxon>Vertebrata</taxon>
        <taxon>Euteleostomi</taxon>
        <taxon>Mammalia</taxon>
        <taxon>Eutheria</taxon>
        <taxon>Laurasiatheria</taxon>
        <taxon>Artiodactyla</taxon>
        <taxon>Tylopoda</taxon>
        <taxon>Camelidae</taxon>
        <taxon>Vicugna</taxon>
    </lineage>
</organism>
<reference evidence="3" key="1">
    <citation type="submission" date="2025-08" db="UniProtKB">
        <authorList>
            <consortium name="RefSeq"/>
        </authorList>
    </citation>
    <scope>IDENTIFICATION</scope>
</reference>
<dbReference type="Pfam" id="PF15748">
    <property type="entry name" value="CCSAP"/>
    <property type="match status" value="1"/>
</dbReference>
<feature type="compositionally biased region" description="Basic and acidic residues" evidence="1">
    <location>
        <begin position="201"/>
        <end position="210"/>
    </location>
</feature>
<keyword evidence="2" id="KW-1185">Reference proteome</keyword>
<feature type="region of interest" description="Disordered" evidence="1">
    <location>
        <begin position="124"/>
        <end position="160"/>
    </location>
</feature>